<dbReference type="AlphaFoldDB" id="A0AA88XNF6"/>
<dbReference type="InterPro" id="IPR050851">
    <property type="entry name" value="mRNA_Cap_2O-Ribose_MeTrfase"/>
</dbReference>
<feature type="active site" description="Proton acceptor" evidence="7">
    <location>
        <position position="268"/>
    </location>
</feature>
<dbReference type="PANTHER" id="PTHR16121">
    <property type="entry name" value="CAP-SPECIFIC MRNA (NUCLEOSIDE-2'-O-)-METHYLTRANSFERASE 1-RELATED"/>
    <property type="match status" value="1"/>
</dbReference>
<name>A0AA88XNF6_PINIB</name>
<keyword evidence="3 7" id="KW-0489">Methyltransferase</keyword>
<dbReference type="GO" id="GO:0120550">
    <property type="term" value="F:methyltransferase cap2 activity"/>
    <property type="evidence" value="ECO:0007669"/>
    <property type="project" value="UniProtKB-EC"/>
</dbReference>
<evidence type="ECO:0000313" key="9">
    <source>
        <dbReference type="EMBL" id="KAK3087534.1"/>
    </source>
</evidence>
<evidence type="ECO:0000256" key="6">
    <source>
        <dbReference type="ARBA" id="ARBA00049477"/>
    </source>
</evidence>
<organism evidence="9 10">
    <name type="scientific">Pinctada imbricata</name>
    <name type="common">Atlantic pearl-oyster</name>
    <name type="synonym">Pinctada martensii</name>
    <dbReference type="NCBI Taxonomy" id="66713"/>
    <lineage>
        <taxon>Eukaryota</taxon>
        <taxon>Metazoa</taxon>
        <taxon>Spiralia</taxon>
        <taxon>Lophotrochozoa</taxon>
        <taxon>Mollusca</taxon>
        <taxon>Bivalvia</taxon>
        <taxon>Autobranchia</taxon>
        <taxon>Pteriomorphia</taxon>
        <taxon>Pterioida</taxon>
        <taxon>Pterioidea</taxon>
        <taxon>Pteriidae</taxon>
        <taxon>Pinctada</taxon>
    </lineage>
</organism>
<protein>
    <recommendedName>
        <fullName evidence="2">Cap-specific mRNA (nucleoside-2'-O-)-methyltransferase 2</fullName>
        <ecNumber evidence="1">2.1.1.296</ecNumber>
    </recommendedName>
</protein>
<accession>A0AA88XNF6</accession>
<keyword evidence="10" id="KW-1185">Reference proteome</keyword>
<comment type="catalytic activity">
    <reaction evidence="6">
        <text>a 5'-end (N(7)-methyl 5'-triphosphoguanosine)-(2'-O-methyl-ribonucleoside)-(ribonucleotide) in mRNA + S-adenosyl-L-methionine = a 5'-end (N(7)-methyl 5'-triphosphoguanosine)-(2'-O-methyl-ribonucleoside)-(2'-O-methyl-ribonucleotide) in mRNA + S-adenosyl-L-homocysteine + H(+)</text>
        <dbReference type="Rhea" id="RHEA:67024"/>
        <dbReference type="Rhea" id="RHEA-COMP:17169"/>
        <dbReference type="Rhea" id="RHEA-COMP:17170"/>
        <dbReference type="ChEBI" id="CHEBI:15378"/>
        <dbReference type="ChEBI" id="CHEBI:57856"/>
        <dbReference type="ChEBI" id="CHEBI:59789"/>
        <dbReference type="ChEBI" id="CHEBI:167612"/>
        <dbReference type="ChEBI" id="CHEBI:167614"/>
        <dbReference type="EC" id="2.1.1.296"/>
    </reaction>
</comment>
<dbReference type="GO" id="GO:0005634">
    <property type="term" value="C:nucleus"/>
    <property type="evidence" value="ECO:0007669"/>
    <property type="project" value="TreeGrafter"/>
</dbReference>
<feature type="binding site" evidence="7">
    <location>
        <position position="143"/>
    </location>
    <ligand>
        <name>S-adenosyl-L-methionine</name>
        <dbReference type="ChEBI" id="CHEBI:59789"/>
    </ligand>
</feature>
<keyword evidence="4 7" id="KW-0808">Transferase</keyword>
<dbReference type="GO" id="GO:0005737">
    <property type="term" value="C:cytoplasm"/>
    <property type="evidence" value="ECO:0007669"/>
    <property type="project" value="TreeGrafter"/>
</dbReference>
<evidence type="ECO:0000256" key="4">
    <source>
        <dbReference type="ARBA" id="ARBA00022679"/>
    </source>
</evidence>
<reference evidence="9" key="1">
    <citation type="submission" date="2019-08" db="EMBL/GenBank/DDBJ databases">
        <title>The improved chromosome-level genome for the pearl oyster Pinctada fucata martensii using PacBio sequencing and Hi-C.</title>
        <authorList>
            <person name="Zheng Z."/>
        </authorList>
    </citation>
    <scope>NUCLEOTIDE SEQUENCE</scope>
    <source>
        <strain evidence="9">ZZ-2019</strain>
        <tissue evidence="9">Adductor muscle</tissue>
    </source>
</reference>
<evidence type="ECO:0000256" key="1">
    <source>
        <dbReference type="ARBA" id="ARBA00012770"/>
    </source>
</evidence>
<dbReference type="GO" id="GO:0032259">
    <property type="term" value="P:methylation"/>
    <property type="evidence" value="ECO:0007669"/>
    <property type="project" value="UniProtKB-KW"/>
</dbReference>
<feature type="binding site" evidence="7">
    <location>
        <position position="228"/>
    </location>
    <ligand>
        <name>S-adenosyl-L-methionine</name>
        <dbReference type="ChEBI" id="CHEBI:59789"/>
    </ligand>
</feature>
<dbReference type="InterPro" id="IPR002877">
    <property type="entry name" value="RNA_MeTrfase_FtsJ_dom"/>
</dbReference>
<comment type="caution">
    <text evidence="9">The sequence shown here is derived from an EMBL/GenBank/DDBJ whole genome shotgun (WGS) entry which is preliminary data.</text>
</comment>
<gene>
    <name evidence="9" type="ORF">FSP39_007219</name>
</gene>
<sequence>MDRKRKSSNTTISNLDLLSRTKAEKLFQKKASYVKDKDIEWHLPNTQAVGSTCPVWTVTELQDLKLKLNNLKDKLSDKEISEWHSHTQFMNFAGNIVQDVRQQLHPELCTQAWCKFYEIISTYDLVDFDSSNFNTVHLCEAPGAFVTSLNHFLISNEVHGHGMPNTLNPWYEGNSVGEMIDDDHFIRDTADYWYFGPDNTGNIMDLSNLKCLVEKCQEMGNIHLVTADGSIDCQDDPAEQELVVSRLHICEALTTMSILAPGGHMVLKKFTMFECDTICLMYILNCMFSEVHLIKPASSKSGNSEVYIVCKEFLAPDGHKLLINRMCEMYFDSDSNLSTPPRCMFAIDQIPGSFLHKHINICTLFTNLQGETIQNNLDHYPVLSDKYRAWIESVKEYCAEFYFNLYNVRPVPDHCRVVPFRTQKKIKKLNGFSTRGSKFRDKKRRNGTFNDRQMVARLPWKQRIQQMEKLEISPIHPVWFKVIYQSLFCIEMLVIVYCKRENFCMGLNFAYFMYQGTPT</sequence>
<dbReference type="GO" id="GO:0004483">
    <property type="term" value="F:methyltransferase cap1 activity"/>
    <property type="evidence" value="ECO:0007669"/>
    <property type="project" value="UniProtKB-ARBA"/>
</dbReference>
<comment type="caution">
    <text evidence="7">Lacks conserved residue(s) required for the propagation of feature annotation.</text>
</comment>
<proteinExistence type="predicted"/>
<dbReference type="SUPFAM" id="SSF53335">
    <property type="entry name" value="S-adenosyl-L-methionine-dependent methyltransferases"/>
    <property type="match status" value="1"/>
</dbReference>
<dbReference type="PROSITE" id="PS51614">
    <property type="entry name" value="SAM_MT_ADRIFT"/>
    <property type="match status" value="1"/>
</dbReference>
<evidence type="ECO:0000313" key="10">
    <source>
        <dbReference type="Proteomes" id="UP001186944"/>
    </source>
</evidence>
<keyword evidence="5 7" id="KW-0949">S-adenosyl-L-methionine</keyword>
<dbReference type="InterPro" id="IPR025807">
    <property type="entry name" value="Adrift-typ_MeTrfase"/>
</dbReference>
<dbReference type="PANTHER" id="PTHR16121:SF2">
    <property type="entry name" value="CAP-SPECIFIC MRNA (NUCLEOSIDE-2'-O-)-METHYLTRANSFERASE 2"/>
    <property type="match status" value="1"/>
</dbReference>
<dbReference type="EC" id="2.1.1.296" evidence="1"/>
<dbReference type="GO" id="GO:0006370">
    <property type="term" value="P:7-methylguanosine mRNA capping"/>
    <property type="evidence" value="ECO:0007669"/>
    <property type="project" value="TreeGrafter"/>
</dbReference>
<evidence type="ECO:0000256" key="7">
    <source>
        <dbReference type="PROSITE-ProRule" id="PRU00946"/>
    </source>
</evidence>
<evidence type="ECO:0000256" key="5">
    <source>
        <dbReference type="ARBA" id="ARBA00022691"/>
    </source>
</evidence>
<feature type="domain" description="Adrift-type SAM-dependent 2'-O-MTase" evidence="8">
    <location>
        <begin position="107"/>
        <end position="315"/>
    </location>
</feature>
<evidence type="ECO:0000256" key="2">
    <source>
        <dbReference type="ARBA" id="ARBA00021134"/>
    </source>
</evidence>
<dbReference type="Gene3D" id="3.40.50.12760">
    <property type="match status" value="1"/>
</dbReference>
<dbReference type="Proteomes" id="UP001186944">
    <property type="component" value="Unassembled WGS sequence"/>
</dbReference>
<dbReference type="EMBL" id="VSWD01000011">
    <property type="protein sequence ID" value="KAK3087534.1"/>
    <property type="molecule type" value="Genomic_DNA"/>
</dbReference>
<evidence type="ECO:0000256" key="3">
    <source>
        <dbReference type="ARBA" id="ARBA00022603"/>
    </source>
</evidence>
<dbReference type="InterPro" id="IPR029063">
    <property type="entry name" value="SAM-dependent_MTases_sf"/>
</dbReference>
<evidence type="ECO:0000259" key="8">
    <source>
        <dbReference type="PROSITE" id="PS51614"/>
    </source>
</evidence>
<dbReference type="Pfam" id="PF01728">
    <property type="entry name" value="FtsJ"/>
    <property type="match status" value="1"/>
</dbReference>